<name>A0A5B8Y196_9DELT</name>
<accession>A0A5B8Y196</accession>
<dbReference type="KEGG" id="bbae:FRD01_21235"/>
<proteinExistence type="predicted"/>
<protein>
    <submittedName>
        <fullName evidence="1">Uncharacterized protein</fullName>
    </submittedName>
</protein>
<sequence>MRLVLGGRAILHARCHNCSSNLLAEVLELEELSKERKVLVPSRREERTREIFADEETEMVETGAE</sequence>
<dbReference type="Proteomes" id="UP000321595">
    <property type="component" value="Chromosome"/>
</dbReference>
<keyword evidence="2" id="KW-1185">Reference proteome</keyword>
<evidence type="ECO:0000313" key="2">
    <source>
        <dbReference type="Proteomes" id="UP000321595"/>
    </source>
</evidence>
<gene>
    <name evidence="1" type="ORF">FRD01_21235</name>
</gene>
<dbReference type="RefSeq" id="WP_146962949.1">
    <property type="nucleotide sequence ID" value="NZ_CP042467.1"/>
</dbReference>
<dbReference type="AlphaFoldDB" id="A0A5B8Y196"/>
<dbReference type="EMBL" id="CP042467">
    <property type="protein sequence ID" value="QED29716.1"/>
    <property type="molecule type" value="Genomic_DNA"/>
</dbReference>
<organism evidence="1 2">
    <name type="scientific">Microvenator marinus</name>
    <dbReference type="NCBI Taxonomy" id="2600177"/>
    <lineage>
        <taxon>Bacteria</taxon>
        <taxon>Deltaproteobacteria</taxon>
        <taxon>Bradymonadales</taxon>
        <taxon>Microvenatoraceae</taxon>
        <taxon>Microvenator</taxon>
    </lineage>
</organism>
<evidence type="ECO:0000313" key="1">
    <source>
        <dbReference type="EMBL" id="QED29716.1"/>
    </source>
</evidence>
<reference evidence="1 2" key="1">
    <citation type="submission" date="2019-08" db="EMBL/GenBank/DDBJ databases">
        <authorList>
            <person name="Liang Q."/>
        </authorList>
    </citation>
    <scope>NUCLEOTIDE SEQUENCE [LARGE SCALE GENOMIC DNA]</scope>
    <source>
        <strain evidence="1 2">V1718</strain>
    </source>
</reference>